<organism evidence="1 2">
    <name type="scientific">Colocasia esculenta</name>
    <name type="common">Wild taro</name>
    <name type="synonym">Arum esculentum</name>
    <dbReference type="NCBI Taxonomy" id="4460"/>
    <lineage>
        <taxon>Eukaryota</taxon>
        <taxon>Viridiplantae</taxon>
        <taxon>Streptophyta</taxon>
        <taxon>Embryophyta</taxon>
        <taxon>Tracheophyta</taxon>
        <taxon>Spermatophyta</taxon>
        <taxon>Magnoliopsida</taxon>
        <taxon>Liliopsida</taxon>
        <taxon>Araceae</taxon>
        <taxon>Aroideae</taxon>
        <taxon>Colocasieae</taxon>
        <taxon>Colocasia</taxon>
    </lineage>
</organism>
<dbReference type="EMBL" id="NMUH01000879">
    <property type="protein sequence ID" value="MQL86172.1"/>
    <property type="molecule type" value="Genomic_DNA"/>
</dbReference>
<evidence type="ECO:0000313" key="1">
    <source>
        <dbReference type="EMBL" id="MQL86172.1"/>
    </source>
</evidence>
<sequence length="69" mass="8077">MPLTLSQRPETAAKFLWTEQYGVWSTIGLQFWEEQLWEGFVQGISFWFFICPSSCSSRYLLVLPLSLLL</sequence>
<evidence type="ECO:0000313" key="2">
    <source>
        <dbReference type="Proteomes" id="UP000652761"/>
    </source>
</evidence>
<comment type="caution">
    <text evidence="1">The sequence shown here is derived from an EMBL/GenBank/DDBJ whole genome shotgun (WGS) entry which is preliminary data.</text>
</comment>
<protein>
    <submittedName>
        <fullName evidence="1">Uncharacterized protein</fullName>
    </submittedName>
</protein>
<dbReference type="Proteomes" id="UP000652761">
    <property type="component" value="Unassembled WGS sequence"/>
</dbReference>
<gene>
    <name evidence="1" type="ORF">Taro_018700</name>
</gene>
<dbReference type="AlphaFoldDB" id="A0A843UJB1"/>
<name>A0A843UJB1_COLES</name>
<proteinExistence type="predicted"/>
<reference evidence="1" key="1">
    <citation type="submission" date="2017-07" db="EMBL/GenBank/DDBJ databases">
        <title>Taro Niue Genome Assembly and Annotation.</title>
        <authorList>
            <person name="Atibalentja N."/>
            <person name="Keating K."/>
            <person name="Fields C.J."/>
        </authorList>
    </citation>
    <scope>NUCLEOTIDE SEQUENCE</scope>
    <source>
        <strain evidence="1">Niue_2</strain>
        <tissue evidence="1">Leaf</tissue>
    </source>
</reference>
<accession>A0A843UJB1</accession>
<keyword evidence="2" id="KW-1185">Reference proteome</keyword>